<proteinExistence type="inferred from homology"/>
<dbReference type="RefSeq" id="WP_268211294.1">
    <property type="nucleotide sequence ID" value="NZ_JANSKK010000012.1"/>
</dbReference>
<evidence type="ECO:0000256" key="8">
    <source>
        <dbReference type="ARBA" id="ARBA00023136"/>
    </source>
</evidence>
<evidence type="ECO:0000256" key="9">
    <source>
        <dbReference type="HAMAP-Rule" id="MF_00784"/>
    </source>
</evidence>
<dbReference type="GO" id="GO:0006508">
    <property type="term" value="P:proteolysis"/>
    <property type="evidence" value="ECO:0007669"/>
    <property type="project" value="UniProtKB-KW"/>
</dbReference>
<comment type="subcellular location">
    <subcellularLocation>
        <location evidence="9">Cell membrane</location>
        <topology evidence="9">Multi-pass membrane protein</topology>
    </subcellularLocation>
</comment>
<evidence type="ECO:0000256" key="7">
    <source>
        <dbReference type="ARBA" id="ARBA00023026"/>
    </source>
</evidence>
<evidence type="ECO:0000313" key="11">
    <source>
        <dbReference type="Proteomes" id="UP001081438"/>
    </source>
</evidence>
<dbReference type="SMART" id="SM00793">
    <property type="entry name" value="AgrB"/>
    <property type="match status" value="1"/>
</dbReference>
<dbReference type="Proteomes" id="UP001081438">
    <property type="component" value="Unassembled WGS sequence"/>
</dbReference>
<dbReference type="EMBL" id="JANSKX010000036">
    <property type="protein sequence ID" value="MCY1595616.1"/>
    <property type="molecule type" value="Genomic_DNA"/>
</dbReference>
<reference evidence="10" key="1">
    <citation type="journal article" date="2022" name="Int. J. Mol. Sci.">
        <title>Phenotypic and genotypic virulence characterisation of Staphylococcus pettenkoferi strains isolated from human bloodstream and diabetic foot infections.</title>
        <authorList>
            <person name="Magnan C."/>
        </authorList>
    </citation>
    <scope>NUCLEOTIDE SEQUENCE</scope>
    <source>
        <strain evidence="10">NSP020P</strain>
    </source>
</reference>
<feature type="transmembrane region" description="Helical" evidence="9">
    <location>
        <begin position="167"/>
        <end position="184"/>
    </location>
</feature>
<organism evidence="10 11">
    <name type="scientific">Staphylococcus pettenkoferi</name>
    <dbReference type="NCBI Taxonomy" id="170573"/>
    <lineage>
        <taxon>Bacteria</taxon>
        <taxon>Bacillati</taxon>
        <taxon>Bacillota</taxon>
        <taxon>Bacilli</taxon>
        <taxon>Bacillales</taxon>
        <taxon>Staphylococcaceae</taxon>
        <taxon>Staphylococcus</taxon>
    </lineage>
</organism>
<sequence length="189" mass="21881">MAKFIDNGIEKFASYLRDRNNLDHITYLKVRLGMQTISNNLIKGIVVYGVSLLMHQFLYTLTVHLSFLTIKNFAHGAHARSTLQCHTLNILFFIFSPWLIVHYKIHFATIVIPTTLSIVFLILYAPAVTIKQPISESKRKPKKIITLIITFFILLLSVFFKEPYKELILLGIIIVGFSQLPLFFRKERI</sequence>
<dbReference type="EC" id="3.4.-.-" evidence="9"/>
<evidence type="ECO:0000256" key="5">
    <source>
        <dbReference type="ARBA" id="ARBA00022801"/>
    </source>
</evidence>
<evidence type="ECO:0000256" key="3">
    <source>
        <dbReference type="ARBA" id="ARBA00022670"/>
    </source>
</evidence>
<dbReference type="Pfam" id="PF04647">
    <property type="entry name" value="AgrB"/>
    <property type="match status" value="1"/>
</dbReference>
<feature type="transmembrane region" description="Helical" evidence="9">
    <location>
        <begin position="45"/>
        <end position="70"/>
    </location>
</feature>
<keyword evidence="4 9" id="KW-0812">Transmembrane</keyword>
<keyword evidence="1 9" id="KW-1003">Cell membrane</keyword>
<keyword evidence="3 9" id="KW-0645">Protease</keyword>
<dbReference type="InterPro" id="IPR006741">
    <property type="entry name" value="AgrB"/>
</dbReference>
<keyword evidence="2 9" id="KW-0673">Quorum sensing</keyword>
<dbReference type="AlphaFoldDB" id="A0A9Q4H5F0"/>
<feature type="transmembrane region" description="Helical" evidence="9">
    <location>
        <begin position="144"/>
        <end position="161"/>
    </location>
</feature>
<evidence type="ECO:0000256" key="2">
    <source>
        <dbReference type="ARBA" id="ARBA00022654"/>
    </source>
</evidence>
<dbReference type="HAMAP" id="MF_00784">
    <property type="entry name" value="AgrB"/>
    <property type="match status" value="1"/>
</dbReference>
<comment type="caution">
    <text evidence="10">The sequence shown here is derived from an EMBL/GenBank/DDBJ whole genome shotgun (WGS) entry which is preliminary data.</text>
</comment>
<keyword evidence="5 9" id="KW-0378">Hydrolase</keyword>
<dbReference type="GO" id="GO:0005886">
    <property type="term" value="C:plasma membrane"/>
    <property type="evidence" value="ECO:0007669"/>
    <property type="project" value="UniProtKB-SubCell"/>
</dbReference>
<gene>
    <name evidence="9" type="primary">agrB</name>
    <name evidence="10" type="ORF">NW112_10235</name>
</gene>
<evidence type="ECO:0000256" key="1">
    <source>
        <dbReference type="ARBA" id="ARBA00022475"/>
    </source>
</evidence>
<protein>
    <recommendedName>
        <fullName evidence="9">Accessory gene regulator protein B</fullName>
        <ecNumber evidence="9">3.4.-.-</ecNumber>
    </recommendedName>
</protein>
<keyword evidence="6 9" id="KW-1133">Transmembrane helix</keyword>
<dbReference type="GO" id="GO:0008233">
    <property type="term" value="F:peptidase activity"/>
    <property type="evidence" value="ECO:0007669"/>
    <property type="project" value="UniProtKB-UniRule"/>
</dbReference>
<comment type="function">
    <text evidence="9">Essential for the production of a quorum sensing system signal molecule, the autoinducing peptide (AIP). This quorum sensing system is responsible for the regulation of the expression of virulence factor genes. Involved in the proteolytic processing of AgrD, the precursor of AIP.</text>
</comment>
<evidence type="ECO:0000313" key="10">
    <source>
        <dbReference type="EMBL" id="MCY1595616.1"/>
    </source>
</evidence>
<accession>A0A9Q4H5F0</accession>
<evidence type="ECO:0000256" key="6">
    <source>
        <dbReference type="ARBA" id="ARBA00022989"/>
    </source>
</evidence>
<feature type="transmembrane region" description="Helical" evidence="9">
    <location>
        <begin position="106"/>
        <end position="124"/>
    </location>
</feature>
<name>A0A9Q4H5F0_9STAP</name>
<keyword evidence="7 9" id="KW-0843">Virulence</keyword>
<dbReference type="GO" id="GO:0009372">
    <property type="term" value="P:quorum sensing"/>
    <property type="evidence" value="ECO:0007669"/>
    <property type="project" value="UniProtKB-UniRule"/>
</dbReference>
<evidence type="ECO:0000256" key="4">
    <source>
        <dbReference type="ARBA" id="ARBA00022692"/>
    </source>
</evidence>
<comment type="similarity">
    <text evidence="9">Belongs to the AgrB family.</text>
</comment>
<feature type="transmembrane region" description="Helical" evidence="9">
    <location>
        <begin position="82"/>
        <end position="100"/>
    </location>
</feature>
<keyword evidence="8 9" id="KW-0472">Membrane</keyword>